<protein>
    <submittedName>
        <fullName evidence="2">NuA4 domain containing protein</fullName>
    </submittedName>
</protein>
<keyword evidence="3" id="KW-1185">Reference proteome</keyword>
<dbReference type="Proteomes" id="UP000030665">
    <property type="component" value="Unassembled WGS sequence"/>
</dbReference>
<sequence>MSDSSDDSDREVLRFAKKVEEAAEKAFDRQMALGTKPFPVDENGFVLPLFSIEGEDLSREAIIRRRKKLLKLLHQSEETVHKCETEMLTKLSGIKKGMTCFEPSEEQQHPSTSRGLRKCKTISQQKGFKVDDKKRLFSWSSFRYHKKVENALKAAGLDPDTGGPVVLEKKSPKRKANPDAAKEVKNENQLGYNLRTKRTKKTM</sequence>
<organism evidence="2 3">
    <name type="scientific">Trichuris trichiura</name>
    <name type="common">Whipworm</name>
    <name type="synonym">Trichocephalus trichiurus</name>
    <dbReference type="NCBI Taxonomy" id="36087"/>
    <lineage>
        <taxon>Eukaryota</taxon>
        <taxon>Metazoa</taxon>
        <taxon>Ecdysozoa</taxon>
        <taxon>Nematoda</taxon>
        <taxon>Enoplea</taxon>
        <taxon>Dorylaimia</taxon>
        <taxon>Trichinellida</taxon>
        <taxon>Trichuridae</taxon>
        <taxon>Trichuris</taxon>
    </lineage>
</organism>
<dbReference type="AlphaFoldDB" id="A0A077ZA44"/>
<reference evidence="2" key="1">
    <citation type="submission" date="2014-01" db="EMBL/GenBank/DDBJ databases">
        <authorList>
            <person name="Aslett M."/>
        </authorList>
    </citation>
    <scope>NUCLEOTIDE SEQUENCE</scope>
</reference>
<evidence type="ECO:0000256" key="1">
    <source>
        <dbReference type="SAM" id="MobiDB-lite"/>
    </source>
</evidence>
<evidence type="ECO:0000313" key="2">
    <source>
        <dbReference type="EMBL" id="CDW57101.1"/>
    </source>
</evidence>
<dbReference type="EMBL" id="HG806118">
    <property type="protein sequence ID" value="CDW57101.1"/>
    <property type="molecule type" value="Genomic_DNA"/>
</dbReference>
<reference evidence="2" key="2">
    <citation type="submission" date="2014-03" db="EMBL/GenBank/DDBJ databases">
        <title>The whipworm genome and dual-species transcriptomics of an intimate host-pathogen interaction.</title>
        <authorList>
            <person name="Foth B.J."/>
            <person name="Tsai I.J."/>
            <person name="Reid A.J."/>
            <person name="Bancroft A.J."/>
            <person name="Nichol S."/>
            <person name="Tracey A."/>
            <person name="Holroyd N."/>
            <person name="Cotton J.A."/>
            <person name="Stanley E.J."/>
            <person name="Zarowiecki M."/>
            <person name="Liu J.Z."/>
            <person name="Huckvale T."/>
            <person name="Cooper P.J."/>
            <person name="Grencis R.K."/>
            <person name="Berriman M."/>
        </authorList>
    </citation>
    <scope>NUCLEOTIDE SEQUENCE [LARGE SCALE GENOMIC DNA]</scope>
</reference>
<dbReference type="OrthoDB" id="10466003at2759"/>
<evidence type="ECO:0000313" key="3">
    <source>
        <dbReference type="Proteomes" id="UP000030665"/>
    </source>
</evidence>
<proteinExistence type="predicted"/>
<gene>
    <name evidence="2" type="ORF">TTRE_0000538601</name>
</gene>
<accession>A0A077ZA44</accession>
<name>A0A077ZA44_TRITR</name>
<feature type="region of interest" description="Disordered" evidence="1">
    <location>
        <begin position="158"/>
        <end position="182"/>
    </location>
</feature>